<evidence type="ECO:0000313" key="5">
    <source>
        <dbReference type="RefSeq" id="XP_017785601.1"/>
    </source>
</evidence>
<sequence length="432" mass="49989">MRVVLKFALLLSLWCTVRCCDDVLEDHLATKSPYRFVGNRNHSRLSFAGCEPSKAWMLIRHGTRYPSDDYVSAMQSRLPVMREIILSKENGIFRSDRDSLRKWKLDFGEEDAKKLTAEGANEMVEIAERMQSRLPEIFSHIYSNTSYNFKFTSTQRTKASAYYFAKGLFGKPTAKDVHFPEPLKQDPILRFYKLCNKWRKEVKHNPKAVKEATTFKAGPMVKKELTRIAKKLGVHEKNLSFDDAHYMYMTCAFETAWSRKKKSPWCAPFDVNSAKVFEYAEDLKYYWVDGYGHDITYKQACPAFGDMLGHLGDTTSPYPKATLYFTHSGTLLKMLSHLGLYRDERPLRHDNYDEHRLWRSSRIDAFATNIAFVSYKCGNEISLLALHQEHVVRLPSCPDSDLCPLSKVRSYYEESLNSCSFDDMCNNTNSNN</sequence>
<feature type="signal peptide" evidence="3">
    <location>
        <begin position="1"/>
        <end position="19"/>
    </location>
</feature>
<accession>A0ABM1NFK1</accession>
<dbReference type="InterPro" id="IPR016274">
    <property type="entry name" value="Histidine_acid_Pase_euk"/>
</dbReference>
<dbReference type="RefSeq" id="XP_017785601.1">
    <property type="nucleotide sequence ID" value="XM_017930112.1"/>
</dbReference>
<keyword evidence="1" id="KW-0378">Hydrolase</keyword>
<evidence type="ECO:0000256" key="1">
    <source>
        <dbReference type="ARBA" id="ARBA00022801"/>
    </source>
</evidence>
<organism evidence="4 5">
    <name type="scientific">Nicrophorus vespilloides</name>
    <name type="common">Boreal carrion beetle</name>
    <dbReference type="NCBI Taxonomy" id="110193"/>
    <lineage>
        <taxon>Eukaryota</taxon>
        <taxon>Metazoa</taxon>
        <taxon>Ecdysozoa</taxon>
        <taxon>Arthropoda</taxon>
        <taxon>Hexapoda</taxon>
        <taxon>Insecta</taxon>
        <taxon>Pterygota</taxon>
        <taxon>Neoptera</taxon>
        <taxon>Endopterygota</taxon>
        <taxon>Coleoptera</taxon>
        <taxon>Polyphaga</taxon>
        <taxon>Staphyliniformia</taxon>
        <taxon>Silphidae</taxon>
        <taxon>Nicrophorinae</taxon>
        <taxon>Nicrophorus</taxon>
    </lineage>
</organism>
<keyword evidence="2" id="KW-0325">Glycoprotein</keyword>
<dbReference type="Gene3D" id="3.40.50.1240">
    <property type="entry name" value="Phosphoglycerate mutase-like"/>
    <property type="match status" value="1"/>
</dbReference>
<evidence type="ECO:0000256" key="2">
    <source>
        <dbReference type="ARBA" id="ARBA00023180"/>
    </source>
</evidence>
<dbReference type="CDD" id="cd07061">
    <property type="entry name" value="HP_HAP_like"/>
    <property type="match status" value="1"/>
</dbReference>
<dbReference type="PANTHER" id="PTHR20963">
    <property type="entry name" value="MULTIPLE INOSITOL POLYPHOSPHATE PHOSPHATASE-RELATED"/>
    <property type="match status" value="1"/>
</dbReference>
<feature type="chain" id="PRO_5046882936" evidence="3">
    <location>
        <begin position="20"/>
        <end position="432"/>
    </location>
</feature>
<dbReference type="Pfam" id="PF00328">
    <property type="entry name" value="His_Phos_2"/>
    <property type="match status" value="1"/>
</dbReference>
<reference evidence="5" key="1">
    <citation type="submission" date="2025-08" db="UniProtKB">
        <authorList>
            <consortium name="RefSeq"/>
        </authorList>
    </citation>
    <scope>IDENTIFICATION</scope>
    <source>
        <tissue evidence="5">Whole Larva</tissue>
    </source>
</reference>
<dbReference type="SUPFAM" id="SSF53254">
    <property type="entry name" value="Phosphoglycerate mutase-like"/>
    <property type="match status" value="1"/>
</dbReference>
<dbReference type="PIRSF" id="PIRSF000894">
    <property type="entry name" value="Acid_phosphatase"/>
    <property type="match status" value="1"/>
</dbReference>
<keyword evidence="4" id="KW-1185">Reference proteome</keyword>
<dbReference type="PANTHER" id="PTHR20963:SF51">
    <property type="entry name" value="MULTIPLE INOSITOL POLYPHOSPHATE PHOSPHATASE 1"/>
    <property type="match status" value="1"/>
</dbReference>
<keyword evidence="3" id="KW-0732">Signal</keyword>
<dbReference type="GeneID" id="108568816"/>
<dbReference type="Proteomes" id="UP000695000">
    <property type="component" value="Unplaced"/>
</dbReference>
<protein>
    <submittedName>
        <fullName evidence="5">Multiple inositol polyphosphate phosphatase 1</fullName>
    </submittedName>
</protein>
<dbReference type="InterPro" id="IPR000560">
    <property type="entry name" value="His_Pase_clade-2"/>
</dbReference>
<gene>
    <name evidence="5" type="primary">LOC108568816</name>
</gene>
<name>A0ABM1NFK1_NICVS</name>
<evidence type="ECO:0000256" key="3">
    <source>
        <dbReference type="SAM" id="SignalP"/>
    </source>
</evidence>
<evidence type="ECO:0000313" key="4">
    <source>
        <dbReference type="Proteomes" id="UP000695000"/>
    </source>
</evidence>
<proteinExistence type="predicted"/>
<dbReference type="InterPro" id="IPR029033">
    <property type="entry name" value="His_PPase_superfam"/>
</dbReference>